<evidence type="ECO:0000313" key="10">
    <source>
        <dbReference type="Proteomes" id="UP000317355"/>
    </source>
</evidence>
<dbReference type="STRING" id="1543721.AAY24_05975"/>
<dbReference type="PANTHER" id="PTHR36838">
    <property type="entry name" value="AUXIN EFFLUX CARRIER FAMILY PROTEIN"/>
    <property type="match status" value="1"/>
</dbReference>
<keyword evidence="6 8" id="KW-1133">Transmembrane helix</keyword>
<comment type="subcellular location">
    <subcellularLocation>
        <location evidence="1">Cell membrane</location>
        <topology evidence="1">Multi-pass membrane protein</topology>
    </subcellularLocation>
</comment>
<dbReference type="AlphaFoldDB" id="A0A558CUR6"/>
<proteinExistence type="inferred from homology"/>
<feature type="transmembrane region" description="Helical" evidence="8">
    <location>
        <begin position="113"/>
        <end position="135"/>
    </location>
</feature>
<feature type="transmembrane region" description="Helical" evidence="8">
    <location>
        <begin position="71"/>
        <end position="93"/>
    </location>
</feature>
<evidence type="ECO:0000256" key="5">
    <source>
        <dbReference type="ARBA" id="ARBA00022692"/>
    </source>
</evidence>
<evidence type="ECO:0000256" key="7">
    <source>
        <dbReference type="ARBA" id="ARBA00023136"/>
    </source>
</evidence>
<protein>
    <submittedName>
        <fullName evidence="9">AEC family transporter</fullName>
    </submittedName>
</protein>
<evidence type="ECO:0000256" key="1">
    <source>
        <dbReference type="ARBA" id="ARBA00004651"/>
    </source>
</evidence>
<dbReference type="EMBL" id="VMRY01000069">
    <property type="protein sequence ID" value="TVT52462.1"/>
    <property type="molecule type" value="Genomic_DNA"/>
</dbReference>
<feature type="transmembrane region" description="Helical" evidence="8">
    <location>
        <begin position="156"/>
        <end position="179"/>
    </location>
</feature>
<feature type="transmembrane region" description="Helical" evidence="8">
    <location>
        <begin position="276"/>
        <end position="299"/>
    </location>
</feature>
<evidence type="ECO:0000313" key="9">
    <source>
        <dbReference type="EMBL" id="TVT52462.1"/>
    </source>
</evidence>
<evidence type="ECO:0000256" key="2">
    <source>
        <dbReference type="ARBA" id="ARBA00010145"/>
    </source>
</evidence>
<feature type="transmembrane region" description="Helical" evidence="8">
    <location>
        <begin position="12"/>
        <end position="31"/>
    </location>
</feature>
<accession>A0A558CUR6</accession>
<dbReference type="GO" id="GO:0055085">
    <property type="term" value="P:transmembrane transport"/>
    <property type="evidence" value="ECO:0007669"/>
    <property type="project" value="InterPro"/>
</dbReference>
<name>A0A558CUR6_9GAMM</name>
<dbReference type="Pfam" id="PF03547">
    <property type="entry name" value="Mem_trans"/>
    <property type="match status" value="2"/>
</dbReference>
<evidence type="ECO:0000256" key="3">
    <source>
        <dbReference type="ARBA" id="ARBA00022448"/>
    </source>
</evidence>
<evidence type="ECO:0000256" key="4">
    <source>
        <dbReference type="ARBA" id="ARBA00022475"/>
    </source>
</evidence>
<evidence type="ECO:0000256" key="6">
    <source>
        <dbReference type="ARBA" id="ARBA00022989"/>
    </source>
</evidence>
<dbReference type="PANTHER" id="PTHR36838:SF1">
    <property type="entry name" value="SLR1864 PROTEIN"/>
    <property type="match status" value="1"/>
</dbReference>
<dbReference type="GO" id="GO:0005886">
    <property type="term" value="C:plasma membrane"/>
    <property type="evidence" value="ECO:0007669"/>
    <property type="project" value="UniProtKB-SubCell"/>
</dbReference>
<comment type="caution">
    <text evidence="9">The sequence shown here is derived from an EMBL/GenBank/DDBJ whole genome shotgun (WGS) entry which is preliminary data.</text>
</comment>
<evidence type="ECO:0000256" key="8">
    <source>
        <dbReference type="SAM" id="Phobius"/>
    </source>
</evidence>
<comment type="similarity">
    <text evidence="2">Belongs to the auxin efflux carrier (TC 2.A.69) family.</text>
</comment>
<dbReference type="InterPro" id="IPR004776">
    <property type="entry name" value="Mem_transp_PIN-like"/>
</dbReference>
<sequence>MGRDQVNPSMQQIFSIIFPIFAIVLVGYLYGRRHAPDMAAANQLNLDIFVPALIFHVLSKKSFELGAYQELALAALIIVMGSGVLAWGVARLMRFETKTFVPPMMFSNSGNMGLPLALFAFGEAALPAAVVLFIVENTLHFSVGMKMMDSRTSMLGILRIPMVIATIVGIAFSLTGWVLPEVLSVSIEMVGQVAIPLMLFSLGVRLTGIDLRDWRIGVVGAIVCPVTGLIIALIMTPFLDLPPLQYGQLLIFSVLPPAVLNFMIAEKYNQEPRKVASIVMMGNLGSVLIIPLALAYILAQNGL</sequence>
<gene>
    <name evidence="9" type="ORF">FHK82_13525</name>
</gene>
<keyword evidence="7 8" id="KW-0472">Membrane</keyword>
<dbReference type="Gene3D" id="1.20.1530.20">
    <property type="match status" value="1"/>
</dbReference>
<organism evidence="9 10">
    <name type="scientific">Sedimenticola thiotaurini</name>
    <dbReference type="NCBI Taxonomy" id="1543721"/>
    <lineage>
        <taxon>Bacteria</taxon>
        <taxon>Pseudomonadati</taxon>
        <taxon>Pseudomonadota</taxon>
        <taxon>Gammaproteobacteria</taxon>
        <taxon>Chromatiales</taxon>
        <taxon>Sedimenticolaceae</taxon>
        <taxon>Sedimenticola</taxon>
    </lineage>
</organism>
<feature type="transmembrane region" description="Helical" evidence="8">
    <location>
        <begin position="43"/>
        <end position="59"/>
    </location>
</feature>
<keyword evidence="4" id="KW-1003">Cell membrane</keyword>
<feature type="transmembrane region" description="Helical" evidence="8">
    <location>
        <begin position="185"/>
        <end position="204"/>
    </location>
</feature>
<feature type="transmembrane region" description="Helical" evidence="8">
    <location>
        <begin position="245"/>
        <end position="264"/>
    </location>
</feature>
<keyword evidence="3" id="KW-0813">Transport</keyword>
<feature type="transmembrane region" description="Helical" evidence="8">
    <location>
        <begin position="216"/>
        <end position="239"/>
    </location>
</feature>
<keyword evidence="5 8" id="KW-0812">Transmembrane</keyword>
<dbReference type="Proteomes" id="UP000317355">
    <property type="component" value="Unassembled WGS sequence"/>
</dbReference>
<dbReference type="InterPro" id="IPR038770">
    <property type="entry name" value="Na+/solute_symporter_sf"/>
</dbReference>
<reference evidence="9 10" key="1">
    <citation type="submission" date="2019-07" db="EMBL/GenBank/DDBJ databases">
        <title>The pathways for chlorine oxyanion respiration interact through the shared metabolite chlorate.</title>
        <authorList>
            <person name="Barnum T.P."/>
            <person name="Cheng Y."/>
            <person name="Hill K.A."/>
            <person name="Lucas L.N."/>
            <person name="Carlson H.K."/>
            <person name="Coates J.D."/>
        </authorList>
    </citation>
    <scope>NUCLEOTIDE SEQUENCE [LARGE SCALE GENOMIC DNA]</scope>
    <source>
        <strain evidence="9">BK-3</strain>
    </source>
</reference>